<keyword evidence="2" id="KW-1185">Reference proteome</keyword>
<evidence type="ECO:0000313" key="1">
    <source>
        <dbReference type="EMBL" id="QPC46502.1"/>
    </source>
</evidence>
<dbReference type="Proteomes" id="UP000593626">
    <property type="component" value="Chromosome"/>
</dbReference>
<sequence>MNRLIKTNTYWVVLLLCSIITMGCTHETTLVRVGVGDEESTFITIYDENKLVQYEYYFKQADWKTKSINMNSKEDYVLALTFKKGDIAEEEVYKLWLKGEESVEMLNHSTGEMGILIGENAAIMKKMILSEVRN</sequence>
<gene>
    <name evidence="1" type="ORF">G8O30_05740</name>
</gene>
<reference evidence="1 2" key="1">
    <citation type="submission" date="2019-07" db="EMBL/GenBank/DDBJ databases">
        <title>Genome sequence of 2 isolates from Red Sea Mangroves.</title>
        <authorList>
            <person name="Sefrji F."/>
            <person name="Michoud G."/>
            <person name="Merlino G."/>
            <person name="Daffonchio D."/>
        </authorList>
    </citation>
    <scope>NUCLEOTIDE SEQUENCE [LARGE SCALE GENOMIC DNA]</scope>
    <source>
        <strain evidence="1 2">R1DC41</strain>
    </source>
</reference>
<proteinExistence type="predicted"/>
<evidence type="ECO:0000313" key="2">
    <source>
        <dbReference type="Proteomes" id="UP000593626"/>
    </source>
</evidence>
<dbReference type="AlphaFoldDB" id="A0A7S8CAN6"/>
<dbReference type="KEGG" id="mcui:G8O30_05740"/>
<name>A0A7S8CAN6_9BACI</name>
<dbReference type="PROSITE" id="PS51257">
    <property type="entry name" value="PROKAR_LIPOPROTEIN"/>
    <property type="match status" value="1"/>
</dbReference>
<organism evidence="1 2">
    <name type="scientific">Mangrovibacillus cuniculi</name>
    <dbReference type="NCBI Taxonomy" id="2593652"/>
    <lineage>
        <taxon>Bacteria</taxon>
        <taxon>Bacillati</taxon>
        <taxon>Bacillota</taxon>
        <taxon>Bacilli</taxon>
        <taxon>Bacillales</taxon>
        <taxon>Bacillaceae</taxon>
        <taxon>Mangrovibacillus</taxon>
    </lineage>
</organism>
<evidence type="ECO:0008006" key="3">
    <source>
        <dbReference type="Google" id="ProtNLM"/>
    </source>
</evidence>
<protein>
    <recommendedName>
        <fullName evidence="3">Lipoprotein</fullName>
    </recommendedName>
</protein>
<accession>A0A7S8CAN6</accession>
<dbReference type="RefSeq" id="WP_239674022.1">
    <property type="nucleotide sequence ID" value="NZ_CP049742.1"/>
</dbReference>
<dbReference type="EMBL" id="CP049742">
    <property type="protein sequence ID" value="QPC46502.1"/>
    <property type="molecule type" value="Genomic_DNA"/>
</dbReference>